<evidence type="ECO:0000259" key="8">
    <source>
        <dbReference type="Pfam" id="PF00394"/>
    </source>
</evidence>
<dbReference type="Pfam" id="PF07731">
    <property type="entry name" value="Cu-oxidase_2"/>
    <property type="match status" value="1"/>
</dbReference>
<gene>
    <name evidence="11" type="ORF">CVT24_005018</name>
</gene>
<feature type="chain" id="PRO_5019106588" description="Laccase" evidence="7">
    <location>
        <begin position="20"/>
        <end position="531"/>
    </location>
</feature>
<evidence type="ECO:0000256" key="2">
    <source>
        <dbReference type="ARBA" id="ARBA00022723"/>
    </source>
</evidence>
<keyword evidence="2" id="KW-0479">Metal-binding</keyword>
<dbReference type="SUPFAM" id="SSF49503">
    <property type="entry name" value="Cupredoxins"/>
    <property type="match status" value="3"/>
</dbReference>
<evidence type="ECO:0000256" key="6">
    <source>
        <dbReference type="ARBA" id="ARBA00023180"/>
    </source>
</evidence>
<feature type="signal peptide" evidence="7">
    <location>
        <begin position="1"/>
        <end position="19"/>
    </location>
</feature>
<sequence length="531" mass="57204">MLLTSFAILAVAFAGRAFGAIGPVATLNIANANIAPDGFTRSSVLAGGTFPGPVITGNKGDNFRLNVVNALTDVTMHKTTSIHWHGMFQRSTAWADGPTFVTQCPIAPGDSFLYDFDVPDQAGTYWYHSHMGDQYCDGLRGAMIIYDPNDPHKSLYDVDDENTIITVGDCGITIRRYHVPSPQEGPVPTPDSTLINGKGRYALGPSTPLAVVTVEQGKRYRMRLINIACDPNYIFSIDDHTLTIIEVDGENVDPVTVDSLQIFVGQRYSFVLNANQPVANYWIRANPNTGLPGFTNNMNSAILRYIGAPNADPATHTPLVFTNQLKETDLHPLTNPAAPGAANINGADVDLNLVLGFNPLTFQFTINGVSYQPPSIPVLLQIMSGAASAASLLPAGSIYALPRNKVIQITIPGGLLTTLFGAPHPFHLHGHTFSVIRSAGSLTYNYADPVRRDVVNTGIVGDMVTIRFTTDNPGPWFLHCHIDWHLNTGLAIVFVEDTPANIASANPAPSAWDDLCPIYDALTSVEKGAIV</sequence>
<dbReference type="InParanoid" id="A0A409YB75"/>
<keyword evidence="7" id="KW-0732">Signal</keyword>
<keyword evidence="4" id="KW-0186">Copper</keyword>
<dbReference type="Gene3D" id="2.60.40.420">
    <property type="entry name" value="Cupredoxins - blue copper proteins"/>
    <property type="match status" value="3"/>
</dbReference>
<evidence type="ECO:0000256" key="5">
    <source>
        <dbReference type="ARBA" id="ARBA00023157"/>
    </source>
</evidence>
<accession>A0A409YB75</accession>
<feature type="domain" description="Plastocyanin-like" evidence="10">
    <location>
        <begin position="29"/>
        <end position="149"/>
    </location>
</feature>
<evidence type="ECO:0000313" key="11">
    <source>
        <dbReference type="EMBL" id="PPR00250.1"/>
    </source>
</evidence>
<dbReference type="EMBL" id="NHTK01001322">
    <property type="protein sequence ID" value="PPR00250.1"/>
    <property type="molecule type" value="Genomic_DNA"/>
</dbReference>
<organism evidence="11 12">
    <name type="scientific">Panaeolus cyanescens</name>
    <dbReference type="NCBI Taxonomy" id="181874"/>
    <lineage>
        <taxon>Eukaryota</taxon>
        <taxon>Fungi</taxon>
        <taxon>Dikarya</taxon>
        <taxon>Basidiomycota</taxon>
        <taxon>Agaricomycotina</taxon>
        <taxon>Agaricomycetes</taxon>
        <taxon>Agaricomycetidae</taxon>
        <taxon>Agaricales</taxon>
        <taxon>Agaricineae</taxon>
        <taxon>Galeropsidaceae</taxon>
        <taxon>Panaeolus</taxon>
    </lineage>
</organism>
<comment type="caution">
    <text evidence="11">The sequence shown here is derived from an EMBL/GenBank/DDBJ whole genome shotgun (WGS) entry which is preliminary data.</text>
</comment>
<dbReference type="InterPro" id="IPR008972">
    <property type="entry name" value="Cupredoxin"/>
</dbReference>
<protein>
    <recommendedName>
        <fullName evidence="13">Laccase</fullName>
    </recommendedName>
</protein>
<dbReference type="AlphaFoldDB" id="A0A409YB75"/>
<dbReference type="InterPro" id="IPR011707">
    <property type="entry name" value="Cu-oxidase-like_N"/>
</dbReference>
<evidence type="ECO:0008006" key="13">
    <source>
        <dbReference type="Google" id="ProtNLM"/>
    </source>
</evidence>
<proteinExistence type="inferred from homology"/>
<name>A0A409YB75_9AGAR</name>
<dbReference type="PROSITE" id="PS00080">
    <property type="entry name" value="MULTICOPPER_OXIDASE2"/>
    <property type="match status" value="1"/>
</dbReference>
<keyword evidence="5" id="KW-1015">Disulfide bond</keyword>
<dbReference type="Pfam" id="PF00394">
    <property type="entry name" value="Cu-oxidase"/>
    <property type="match status" value="1"/>
</dbReference>
<dbReference type="PROSITE" id="PS00079">
    <property type="entry name" value="MULTICOPPER_OXIDASE1"/>
    <property type="match status" value="2"/>
</dbReference>
<dbReference type="FunFam" id="2.60.40.420:FF:000045">
    <property type="entry name" value="Laccase 2"/>
    <property type="match status" value="1"/>
</dbReference>
<reference evidence="11 12" key="1">
    <citation type="journal article" date="2018" name="Evol. Lett.">
        <title>Horizontal gene cluster transfer increased hallucinogenic mushroom diversity.</title>
        <authorList>
            <person name="Reynolds H.T."/>
            <person name="Vijayakumar V."/>
            <person name="Gluck-Thaler E."/>
            <person name="Korotkin H.B."/>
            <person name="Matheny P.B."/>
            <person name="Slot J.C."/>
        </authorList>
    </citation>
    <scope>NUCLEOTIDE SEQUENCE [LARGE SCALE GENOMIC DNA]</scope>
    <source>
        <strain evidence="11 12">2629</strain>
    </source>
</reference>
<evidence type="ECO:0000256" key="4">
    <source>
        <dbReference type="ARBA" id="ARBA00023008"/>
    </source>
</evidence>
<comment type="similarity">
    <text evidence="1">Belongs to the multicopper oxidase family.</text>
</comment>
<dbReference type="Proteomes" id="UP000284842">
    <property type="component" value="Unassembled WGS sequence"/>
</dbReference>
<dbReference type="InterPro" id="IPR033138">
    <property type="entry name" value="Cu_oxidase_CS"/>
</dbReference>
<dbReference type="STRING" id="181874.A0A409YB75"/>
<dbReference type="PANTHER" id="PTHR11709">
    <property type="entry name" value="MULTI-COPPER OXIDASE"/>
    <property type="match status" value="1"/>
</dbReference>
<evidence type="ECO:0000313" key="12">
    <source>
        <dbReference type="Proteomes" id="UP000284842"/>
    </source>
</evidence>
<dbReference type="GO" id="GO:0016491">
    <property type="term" value="F:oxidoreductase activity"/>
    <property type="evidence" value="ECO:0007669"/>
    <property type="project" value="UniProtKB-KW"/>
</dbReference>
<dbReference type="PANTHER" id="PTHR11709:SF511">
    <property type="entry name" value="LACCASE"/>
    <property type="match status" value="1"/>
</dbReference>
<evidence type="ECO:0000256" key="3">
    <source>
        <dbReference type="ARBA" id="ARBA00023002"/>
    </source>
</evidence>
<evidence type="ECO:0000259" key="9">
    <source>
        <dbReference type="Pfam" id="PF07731"/>
    </source>
</evidence>
<keyword evidence="6" id="KW-0325">Glycoprotein</keyword>
<dbReference type="OrthoDB" id="2121828at2759"/>
<dbReference type="GO" id="GO:0005507">
    <property type="term" value="F:copper ion binding"/>
    <property type="evidence" value="ECO:0007669"/>
    <property type="project" value="InterPro"/>
</dbReference>
<dbReference type="InterPro" id="IPR011706">
    <property type="entry name" value="Cu-oxidase_C"/>
</dbReference>
<dbReference type="CDD" id="cd13856">
    <property type="entry name" value="CuRO_1_Tv-LCC_like"/>
    <property type="match status" value="1"/>
</dbReference>
<keyword evidence="3" id="KW-0560">Oxidoreductase</keyword>
<dbReference type="Pfam" id="PF07732">
    <property type="entry name" value="Cu-oxidase_3"/>
    <property type="match status" value="1"/>
</dbReference>
<keyword evidence="12" id="KW-1185">Reference proteome</keyword>
<dbReference type="InterPro" id="IPR045087">
    <property type="entry name" value="Cu-oxidase_fam"/>
</dbReference>
<dbReference type="InterPro" id="IPR002355">
    <property type="entry name" value="Cu_oxidase_Cu_BS"/>
</dbReference>
<feature type="domain" description="Plastocyanin-like" evidence="9">
    <location>
        <begin position="372"/>
        <end position="498"/>
    </location>
</feature>
<evidence type="ECO:0000256" key="1">
    <source>
        <dbReference type="ARBA" id="ARBA00010609"/>
    </source>
</evidence>
<feature type="domain" description="Plastocyanin-like" evidence="8">
    <location>
        <begin position="187"/>
        <end position="308"/>
    </location>
</feature>
<evidence type="ECO:0000256" key="7">
    <source>
        <dbReference type="SAM" id="SignalP"/>
    </source>
</evidence>
<dbReference type="CDD" id="cd13903">
    <property type="entry name" value="CuRO_3_Tv-LCC_like"/>
    <property type="match status" value="1"/>
</dbReference>
<evidence type="ECO:0000259" key="10">
    <source>
        <dbReference type="Pfam" id="PF07732"/>
    </source>
</evidence>
<dbReference type="InterPro" id="IPR001117">
    <property type="entry name" value="Cu-oxidase_2nd"/>
</dbReference>